<dbReference type="AlphaFoldDB" id="A0A832T069"/>
<feature type="transmembrane region" description="Helical" evidence="17">
    <location>
        <begin position="434"/>
        <end position="454"/>
    </location>
</feature>
<dbReference type="PANTHER" id="PTHR13872:SF1">
    <property type="entry name" value="DOLICHYL-DIPHOSPHOOLIGOSACCHARIDE--PROTEIN GLYCOSYLTRANSFERASE SUBUNIT STT3B"/>
    <property type="match status" value="1"/>
</dbReference>
<comment type="pathway">
    <text evidence="4">Protein modification; protein glycosylation.</text>
</comment>
<comment type="cofactor">
    <cofactor evidence="1">
        <name>Mn(2+)</name>
        <dbReference type="ChEBI" id="CHEBI:29035"/>
    </cofactor>
</comment>
<evidence type="ECO:0000256" key="13">
    <source>
        <dbReference type="ARBA" id="ARBA00023136"/>
    </source>
</evidence>
<evidence type="ECO:0000313" key="19">
    <source>
        <dbReference type="EMBL" id="HII60280.1"/>
    </source>
</evidence>
<evidence type="ECO:0000256" key="9">
    <source>
        <dbReference type="ARBA" id="ARBA00022692"/>
    </source>
</evidence>
<feature type="transmembrane region" description="Helical" evidence="17">
    <location>
        <begin position="122"/>
        <end position="142"/>
    </location>
</feature>
<evidence type="ECO:0000256" key="7">
    <source>
        <dbReference type="ARBA" id="ARBA00022676"/>
    </source>
</evidence>
<evidence type="ECO:0000256" key="12">
    <source>
        <dbReference type="ARBA" id="ARBA00022989"/>
    </source>
</evidence>
<feature type="transmembrane region" description="Helical" evidence="17">
    <location>
        <begin position="84"/>
        <end position="110"/>
    </location>
</feature>
<dbReference type="SMR" id="A0A832T069"/>
<dbReference type="RefSeq" id="WP_010885360.1">
    <property type="nucleotide sequence ID" value="NZ_DUJN01000002.1"/>
</dbReference>
<feature type="transmembrane region" description="Helical" evidence="17">
    <location>
        <begin position="310"/>
        <end position="328"/>
    </location>
</feature>
<keyword evidence="11" id="KW-0460">Magnesium</keyword>
<evidence type="ECO:0000256" key="3">
    <source>
        <dbReference type="ARBA" id="ARBA00004651"/>
    </source>
</evidence>
<accession>A0A832T069</accession>
<sequence length="758" mass="86787">MKRRYSILIILLVAIFYRMITFRFKYLLGYDPYFHLAYIEEVNKVGKWINFLTFAGGPWGYQVKLFHPLGLWMTPLYLYKLLKVFGVSLTTTFKITPVIFGVLTVIFLYLSLLKLYDEKRAFFGGFFLAISYGHVFRSMANYYRGDNYMLFWYSVALLGISLALGIKKGKWKYKRLIFYTLPVLASGFSAIFWQAYYPIFAFLLSNALLLAVGAFILKKDKYLLDSIILILSTAFGVLLANYLGGIFGYGMLGYAKWLGKSVAKKLGLEFGYLKDVYLILHLKYLVPISLSFVLVLILLGFLTKDIRIRSLFLGIASFIGIIILFKRFEALKELSTGFGIFKEAPILETQPTSFKDLWAAFSLSFFLTPLFFIRFKKPRVEDFLTLGLIIPSVYMLKTWTRFLFIGSMAIAIMSGIGIVELYEAIKPRLNGKKALATGIITLVILPGVIAGLSFKEVCSLHPEMNEAWERALKWLKNNSNENDVILAWWDWGHFITYYARRSPIAQGGPSVGVALYLLGKLNENWAINLGVDYVIVSYYDFLKFGAILSTANLSKRYNIRGYGLVVLPLRASTGALIFENRGYRAIVRHDKSWNAVIIYNGQMIYPRKLYVEHKEGVQEIKPPESNSNTYLYVNLNYGYAIFMNGNAFNTTLVRLFITPEKPYKLVYSDGGLIKIFKLEHPNVKVERRESNVILNFENGTSLGLYFFLDNGTMVLSKWYNVKGKNEFIVPKVNASVARYVLKRGKKVVDRGVFRLSYN</sequence>
<dbReference type="OMA" id="FWYSVAL"/>
<comment type="subcellular location">
    <subcellularLocation>
        <location evidence="3">Cell membrane</location>
        <topology evidence="3">Multi-pass membrane protein</topology>
    </subcellularLocation>
</comment>
<keyword evidence="10" id="KW-0479">Metal-binding</keyword>
<feature type="transmembrane region" description="Helical" evidence="17">
    <location>
        <begin position="284"/>
        <end position="303"/>
    </location>
</feature>
<keyword evidence="14" id="KW-0464">Manganese</keyword>
<comment type="catalytic activity">
    <reaction evidence="16">
        <text>an archaeal dolichyl phosphooligosaccharide + [protein]-L-asparagine = an archaeal dolichyl phosphate + a glycoprotein with the oligosaccharide chain attached by N-beta-D-glycosyl linkage to a protein L-asparagine.</text>
        <dbReference type="EC" id="2.4.99.21"/>
    </reaction>
</comment>
<dbReference type="Pfam" id="PF21436">
    <property type="entry name" value="STT3-PglB_core"/>
    <property type="match status" value="1"/>
</dbReference>
<evidence type="ECO:0000256" key="6">
    <source>
        <dbReference type="ARBA" id="ARBA00012602"/>
    </source>
</evidence>
<gene>
    <name evidence="19" type="ORF">HA331_00645</name>
</gene>
<dbReference type="InterPro" id="IPR048999">
    <property type="entry name" value="STT3-PglB_core"/>
</dbReference>
<evidence type="ECO:0000256" key="8">
    <source>
        <dbReference type="ARBA" id="ARBA00022679"/>
    </source>
</evidence>
<dbReference type="GO" id="GO:0005886">
    <property type="term" value="C:plasma membrane"/>
    <property type="evidence" value="ECO:0007669"/>
    <property type="project" value="UniProtKB-SubCell"/>
</dbReference>
<dbReference type="UniPathway" id="UPA00378"/>
<comment type="similarity">
    <text evidence="5">Belongs to the STT3 family.</text>
</comment>
<feature type="transmembrane region" description="Helical" evidence="17">
    <location>
        <begin position="402"/>
        <end position="422"/>
    </location>
</feature>
<proteinExistence type="inferred from homology"/>
<evidence type="ECO:0000256" key="16">
    <source>
        <dbReference type="ARBA" id="ARBA00034066"/>
    </source>
</evidence>
<feature type="transmembrane region" description="Helical" evidence="17">
    <location>
        <begin position="199"/>
        <end position="217"/>
    </location>
</feature>
<evidence type="ECO:0000256" key="17">
    <source>
        <dbReference type="SAM" id="Phobius"/>
    </source>
</evidence>
<dbReference type="PANTHER" id="PTHR13872">
    <property type="entry name" value="DOLICHYL-DIPHOSPHOOLIGOSACCHARIDE--PROTEIN GLYCOSYLTRANSFERASE SUBUNIT"/>
    <property type="match status" value="1"/>
</dbReference>
<feature type="transmembrane region" description="Helical" evidence="17">
    <location>
        <begin position="148"/>
        <end position="164"/>
    </location>
</feature>
<dbReference type="InterPro" id="IPR003674">
    <property type="entry name" value="Oligo_trans_STT3"/>
</dbReference>
<dbReference type="GeneID" id="1443596"/>
<dbReference type="GO" id="GO:0004576">
    <property type="term" value="F:oligosaccharyl transferase activity"/>
    <property type="evidence" value="ECO:0007669"/>
    <property type="project" value="InterPro"/>
</dbReference>
<reference evidence="19" key="1">
    <citation type="journal article" date="2020" name="bioRxiv">
        <title>A rank-normalized archaeal taxonomy based on genome phylogeny resolves widespread incomplete and uneven classifications.</title>
        <authorList>
            <person name="Rinke C."/>
            <person name="Chuvochina M."/>
            <person name="Mussig A.J."/>
            <person name="Chaumeil P.-A."/>
            <person name="Waite D.W."/>
            <person name="Whitman W.B."/>
            <person name="Parks D.H."/>
            <person name="Hugenholtz P."/>
        </authorList>
    </citation>
    <scope>NUCLEOTIDE SEQUENCE</scope>
    <source>
        <strain evidence="19">UBA8834</strain>
    </source>
</reference>
<evidence type="ECO:0000256" key="14">
    <source>
        <dbReference type="ARBA" id="ARBA00023211"/>
    </source>
</evidence>
<name>A0A832T069_PYRHR</name>
<keyword evidence="12 17" id="KW-1133">Transmembrane helix</keyword>
<keyword evidence="9 17" id="KW-0812">Transmembrane</keyword>
<evidence type="ECO:0000259" key="18">
    <source>
        <dbReference type="Pfam" id="PF21436"/>
    </source>
</evidence>
<feature type="transmembrane region" description="Helical" evidence="17">
    <location>
        <begin position="229"/>
        <end position="252"/>
    </location>
</feature>
<evidence type="ECO:0000313" key="20">
    <source>
        <dbReference type="Proteomes" id="UP000617544"/>
    </source>
</evidence>
<evidence type="ECO:0000256" key="2">
    <source>
        <dbReference type="ARBA" id="ARBA00001946"/>
    </source>
</evidence>
<feature type="transmembrane region" description="Helical" evidence="17">
    <location>
        <begin position="7"/>
        <end position="26"/>
    </location>
</feature>
<evidence type="ECO:0000256" key="1">
    <source>
        <dbReference type="ARBA" id="ARBA00001936"/>
    </source>
</evidence>
<evidence type="ECO:0000256" key="5">
    <source>
        <dbReference type="ARBA" id="ARBA00010810"/>
    </source>
</evidence>
<feature type="transmembrane region" description="Helical" evidence="17">
    <location>
        <begin position="176"/>
        <end position="193"/>
    </location>
</feature>
<organism evidence="19 20">
    <name type="scientific">Pyrococcus horikoshii</name>
    <dbReference type="NCBI Taxonomy" id="53953"/>
    <lineage>
        <taxon>Archaea</taxon>
        <taxon>Methanobacteriati</taxon>
        <taxon>Methanobacteriota</taxon>
        <taxon>Thermococci</taxon>
        <taxon>Thermococcales</taxon>
        <taxon>Thermococcaceae</taxon>
        <taxon>Pyrococcus</taxon>
    </lineage>
</organism>
<dbReference type="EC" id="2.4.99.21" evidence="6"/>
<evidence type="ECO:0000256" key="10">
    <source>
        <dbReference type="ARBA" id="ARBA00022723"/>
    </source>
</evidence>
<evidence type="ECO:0000256" key="11">
    <source>
        <dbReference type="ARBA" id="ARBA00022842"/>
    </source>
</evidence>
<keyword evidence="8 19" id="KW-0808">Transferase</keyword>
<dbReference type="Gene3D" id="3.40.50.12610">
    <property type="match status" value="1"/>
</dbReference>
<feature type="transmembrane region" description="Helical" evidence="17">
    <location>
        <begin position="357"/>
        <end position="373"/>
    </location>
</feature>
<comment type="caution">
    <text evidence="19">The sequence shown here is derived from an EMBL/GenBank/DDBJ whole genome shotgun (WGS) entry which is preliminary data.</text>
</comment>
<dbReference type="Proteomes" id="UP000617544">
    <property type="component" value="Unassembled WGS sequence"/>
</dbReference>
<keyword evidence="13 17" id="KW-0472">Membrane</keyword>
<protein>
    <recommendedName>
        <fullName evidence="6">dolichyl-phosphooligosaccharide-protein glycotransferase</fullName>
        <ecNumber evidence="6">2.4.99.21</ecNumber>
    </recommendedName>
    <alternativeName>
        <fullName evidence="15">Oligosaccharyl transferase</fullName>
    </alternativeName>
</protein>
<dbReference type="EMBL" id="DUJN01000002">
    <property type="protein sequence ID" value="HII60280.1"/>
    <property type="molecule type" value="Genomic_DNA"/>
</dbReference>
<keyword evidence="7" id="KW-0328">Glycosyltransferase</keyword>
<comment type="cofactor">
    <cofactor evidence="2">
        <name>Mg(2+)</name>
        <dbReference type="ChEBI" id="CHEBI:18420"/>
    </cofactor>
</comment>
<evidence type="ECO:0000256" key="4">
    <source>
        <dbReference type="ARBA" id="ARBA00004922"/>
    </source>
</evidence>
<evidence type="ECO:0000256" key="15">
    <source>
        <dbReference type="ARBA" id="ARBA00030679"/>
    </source>
</evidence>
<feature type="domain" description="STT3/PglB/AglB core" evidence="18">
    <location>
        <begin position="482"/>
        <end position="518"/>
    </location>
</feature>
<dbReference type="GO" id="GO:0046872">
    <property type="term" value="F:metal ion binding"/>
    <property type="evidence" value="ECO:0007669"/>
    <property type="project" value="UniProtKB-KW"/>
</dbReference>